<dbReference type="Pfam" id="PF01610">
    <property type="entry name" value="DDE_Tnp_ISL3"/>
    <property type="match status" value="1"/>
</dbReference>
<keyword evidence="4" id="KW-1185">Reference proteome</keyword>
<accession>A0AAW6U745</accession>
<evidence type="ECO:0000256" key="1">
    <source>
        <dbReference type="SAM" id="MobiDB-lite"/>
    </source>
</evidence>
<dbReference type="AlphaFoldDB" id="A0AAW6U745"/>
<feature type="region of interest" description="Disordered" evidence="1">
    <location>
        <begin position="1"/>
        <end position="21"/>
    </location>
</feature>
<reference evidence="3" key="1">
    <citation type="submission" date="2023-05" db="EMBL/GenBank/DDBJ databases">
        <title>Anaerotaeda fermentans gen. nov., sp. nov., a novel anaerobic planctomycete of the new family within the order Sedimentisphaerales isolated from Taman Peninsula, Russia.</title>
        <authorList>
            <person name="Khomyakova M.A."/>
            <person name="Merkel A.Y."/>
            <person name="Slobodkin A.I."/>
        </authorList>
    </citation>
    <scope>NUCLEOTIDE SEQUENCE</scope>
    <source>
        <strain evidence="3">M17dextr</strain>
    </source>
</reference>
<dbReference type="Proteomes" id="UP001431776">
    <property type="component" value="Unassembled WGS sequence"/>
</dbReference>
<proteinExistence type="predicted"/>
<dbReference type="EMBL" id="JASCXX010000076">
    <property type="protein sequence ID" value="MDI6451878.1"/>
    <property type="molecule type" value="Genomic_DNA"/>
</dbReference>
<gene>
    <name evidence="3" type="ORF">QJ522_22660</name>
</gene>
<comment type="caution">
    <text evidence="3">The sequence shown here is derived from an EMBL/GenBank/DDBJ whole genome shotgun (WGS) entry which is preliminary data.</text>
</comment>
<organism evidence="3 4">
    <name type="scientific">Anaerobaca lacustris</name>
    <dbReference type="NCBI Taxonomy" id="3044600"/>
    <lineage>
        <taxon>Bacteria</taxon>
        <taxon>Pseudomonadati</taxon>
        <taxon>Planctomycetota</taxon>
        <taxon>Phycisphaerae</taxon>
        <taxon>Sedimentisphaerales</taxon>
        <taxon>Anaerobacaceae</taxon>
        <taxon>Anaerobaca</taxon>
    </lineage>
</organism>
<dbReference type="RefSeq" id="WP_349247285.1">
    <property type="nucleotide sequence ID" value="NZ_JASCXX010000076.1"/>
</dbReference>
<sequence>MSSSPSPRSRTGSKRGEKRAADRITQDYLDDALSDFSGYIAADELYDGPYCVLSIVDNQRFNRLIYEVLDHNPTEEDITKFFLRFRRALTARGLRLKGVTTDGSQLYPTPIAQVFGAVPHQVCQFHVMAEINKAVLKAVANVRRQLKAPLPKLGRGRPSAAGRRLAARKKRIEAKIADLFDHRRLFVQHHLTPTERKNLRRITRGHPELRVLRQIVDEAYRLFDRRCRTDTALAKLAKLRQKVRRFKAVGQTLKKLFSPTLEKALTFLDDSLLPATSNAVERGNRRHRKMQKTIYRVRTAQNIRRRIAMDMLRDAQAQGRLQTLCMLHYARVG</sequence>
<evidence type="ECO:0000313" key="3">
    <source>
        <dbReference type="EMBL" id="MDI6451878.1"/>
    </source>
</evidence>
<dbReference type="InterPro" id="IPR002560">
    <property type="entry name" value="Transposase_DDE"/>
</dbReference>
<feature type="domain" description="Transposase IS204/IS1001/IS1096/IS1165 DDE" evidence="2">
    <location>
        <begin position="63"/>
        <end position="307"/>
    </location>
</feature>
<evidence type="ECO:0000313" key="4">
    <source>
        <dbReference type="Proteomes" id="UP001431776"/>
    </source>
</evidence>
<protein>
    <submittedName>
        <fullName evidence="3">Transposase</fullName>
    </submittedName>
</protein>
<evidence type="ECO:0000259" key="2">
    <source>
        <dbReference type="Pfam" id="PF01610"/>
    </source>
</evidence>
<name>A0AAW6U745_9BACT</name>
<feature type="compositionally biased region" description="Low complexity" evidence="1">
    <location>
        <begin position="1"/>
        <end position="10"/>
    </location>
</feature>